<reference evidence="2 3" key="1">
    <citation type="journal article" date="2013" name="Genome Announc.">
        <title>Whole Genome Sequencing of Thermus oshimai JL-2 and Thermus thermophilus JL-18, Incomplete Denitrifiers from the United States Great Basin.</title>
        <authorList>
            <person name="Murugapiran S.K."/>
            <person name="Huntemann M."/>
            <person name="Wei C.L."/>
            <person name="Han J."/>
            <person name="Detter J.C."/>
            <person name="Han C.S."/>
            <person name="Erkkila T.H."/>
            <person name="Teshima H."/>
            <person name="Chen A."/>
            <person name="Kyrpides N."/>
            <person name="Mavrommatis K."/>
            <person name="Markowitz V."/>
            <person name="Szeto E."/>
            <person name="Ivanova N."/>
            <person name="Pagani I."/>
            <person name="Lam J."/>
            <person name="McDonald A.I."/>
            <person name="Dodsworth J.A."/>
            <person name="Pati A."/>
            <person name="Goodwin L."/>
            <person name="Peters L."/>
            <person name="Pitluck S."/>
            <person name="Woyke T."/>
            <person name="Hedlund B.P."/>
        </authorList>
    </citation>
    <scope>NUCLEOTIDE SEQUENCE</scope>
    <source>
        <strain evidence="2 3">JL-2</strain>
    </source>
</reference>
<dbReference type="KEGG" id="tos:Theos_2194"/>
<dbReference type="PATRIC" id="fig|751945.3.peg.2134"/>
<proteinExistence type="predicted"/>
<dbReference type="eggNOG" id="ENOG50338VB">
    <property type="taxonomic scope" value="Bacteria"/>
</dbReference>
<organism evidence="2 3">
    <name type="scientific">Thermus oshimai JL-2</name>
    <dbReference type="NCBI Taxonomy" id="751945"/>
    <lineage>
        <taxon>Bacteria</taxon>
        <taxon>Thermotogati</taxon>
        <taxon>Deinococcota</taxon>
        <taxon>Deinococci</taxon>
        <taxon>Thermales</taxon>
        <taxon>Thermaceae</taxon>
        <taxon>Thermus</taxon>
    </lineage>
</organism>
<dbReference type="RefSeq" id="WP_016330358.1">
    <property type="nucleotide sequence ID" value="NC_019386.1"/>
</dbReference>
<dbReference type="HOGENOM" id="CLU_1703417_0_0_0"/>
<dbReference type="OrthoDB" id="33061at2"/>
<feature type="transmembrane region" description="Helical" evidence="1">
    <location>
        <begin position="34"/>
        <end position="61"/>
    </location>
</feature>
<accession>K7RLB6</accession>
<keyword evidence="1" id="KW-0812">Transmembrane</keyword>
<dbReference type="AlphaFoldDB" id="K7RLB6"/>
<evidence type="ECO:0000313" key="2">
    <source>
        <dbReference type="EMBL" id="AFV77187.1"/>
    </source>
</evidence>
<evidence type="ECO:0008006" key="4">
    <source>
        <dbReference type="Google" id="ProtNLM"/>
    </source>
</evidence>
<evidence type="ECO:0000313" key="3">
    <source>
        <dbReference type="Proteomes" id="UP000000211"/>
    </source>
</evidence>
<gene>
    <name evidence="2" type="ORF">Theos_2194</name>
</gene>
<feature type="transmembrane region" description="Helical" evidence="1">
    <location>
        <begin position="73"/>
        <end position="95"/>
    </location>
</feature>
<dbReference type="Proteomes" id="UP000000211">
    <property type="component" value="Chromosome"/>
</dbReference>
<evidence type="ECO:0000256" key="1">
    <source>
        <dbReference type="SAM" id="Phobius"/>
    </source>
</evidence>
<dbReference type="STRING" id="751945.Theos_2194"/>
<keyword evidence="1" id="KW-1133">Transmembrane helix</keyword>
<dbReference type="EMBL" id="CP003249">
    <property type="protein sequence ID" value="AFV77187.1"/>
    <property type="molecule type" value="Genomic_DNA"/>
</dbReference>
<sequence>MLTWVDLLALLSLSLALALGVRVGLPFLGAGLGVVLYLLLAAAGMTGWGWALGLGLLLGVLFKTLPLPPLSPLWERALGGLGGGVVGLFLALVLWTGFPFEVLPGAGVRYPSLRLPTPVYEGVGQSPFARAAFRWAWETPWARRALGLERRP</sequence>
<keyword evidence="1" id="KW-0472">Membrane</keyword>
<keyword evidence="3" id="KW-1185">Reference proteome</keyword>
<protein>
    <recommendedName>
        <fullName evidence="4">CvpA family protein</fullName>
    </recommendedName>
</protein>
<name>K7RLB6_THEOS</name>